<dbReference type="PIRSF" id="PIRSF005902">
    <property type="entry name" value="DNase_TatD"/>
    <property type="match status" value="1"/>
</dbReference>
<feature type="binding site" evidence="4">
    <location>
        <position position="145"/>
    </location>
    <ligand>
        <name>a divalent metal cation</name>
        <dbReference type="ChEBI" id="CHEBI:60240"/>
        <label>2</label>
    </ligand>
</feature>
<dbReference type="PANTHER" id="PTHR46124">
    <property type="entry name" value="D-AMINOACYL-TRNA DEACYLASE"/>
    <property type="match status" value="1"/>
</dbReference>
<dbReference type="GO" id="GO:0046872">
    <property type="term" value="F:metal ion binding"/>
    <property type="evidence" value="ECO:0007669"/>
    <property type="project" value="UniProtKB-KW"/>
</dbReference>
<dbReference type="PANTHER" id="PTHR46124:SF2">
    <property type="entry name" value="D-AMINOACYL-TRNA DEACYLASE"/>
    <property type="match status" value="1"/>
</dbReference>
<accession>A0A840UZJ8</accession>
<name>A0A840UZJ8_9BACT</name>
<dbReference type="AlphaFoldDB" id="A0A840UZJ8"/>
<feature type="binding site" evidence="4">
    <location>
        <position position="120"/>
    </location>
    <ligand>
        <name>a divalent metal cation</name>
        <dbReference type="ChEBI" id="CHEBI:60240"/>
        <label>2</label>
    </ligand>
</feature>
<dbReference type="GO" id="GO:0005829">
    <property type="term" value="C:cytosol"/>
    <property type="evidence" value="ECO:0007669"/>
    <property type="project" value="TreeGrafter"/>
</dbReference>
<dbReference type="Proteomes" id="UP000539642">
    <property type="component" value="Unassembled WGS sequence"/>
</dbReference>
<dbReference type="Gene3D" id="3.20.20.140">
    <property type="entry name" value="Metal-dependent hydrolases"/>
    <property type="match status" value="1"/>
</dbReference>
<evidence type="ECO:0000256" key="2">
    <source>
        <dbReference type="ARBA" id="ARBA00022723"/>
    </source>
</evidence>
<proteinExistence type="inferred from homology"/>
<organism evidence="5 6">
    <name type="scientific">Desulfoprunum benzoelyticum</name>
    <dbReference type="NCBI Taxonomy" id="1506996"/>
    <lineage>
        <taxon>Bacteria</taxon>
        <taxon>Pseudomonadati</taxon>
        <taxon>Thermodesulfobacteriota</taxon>
        <taxon>Desulfobulbia</taxon>
        <taxon>Desulfobulbales</taxon>
        <taxon>Desulfobulbaceae</taxon>
        <taxon>Desulfoprunum</taxon>
    </lineage>
</organism>
<gene>
    <name evidence="5" type="ORF">HNQ81_002615</name>
</gene>
<comment type="similarity">
    <text evidence="1">Belongs to the metallo-dependent hydrolases superfamily. TatD-type hydrolase family.</text>
</comment>
<dbReference type="PROSITE" id="PS01091">
    <property type="entry name" value="TATD_3"/>
    <property type="match status" value="1"/>
</dbReference>
<dbReference type="Pfam" id="PF01026">
    <property type="entry name" value="TatD_DNase"/>
    <property type="match status" value="1"/>
</dbReference>
<protein>
    <submittedName>
        <fullName evidence="5">TatD DNase family protein</fullName>
        <ecNumber evidence="5">3.1.21.-</ecNumber>
    </submittedName>
</protein>
<dbReference type="CDD" id="cd01310">
    <property type="entry name" value="TatD_DNAse"/>
    <property type="match status" value="1"/>
</dbReference>
<evidence type="ECO:0000313" key="5">
    <source>
        <dbReference type="EMBL" id="MBB5348874.1"/>
    </source>
</evidence>
<dbReference type="GO" id="GO:0016788">
    <property type="term" value="F:hydrolase activity, acting on ester bonds"/>
    <property type="evidence" value="ECO:0007669"/>
    <property type="project" value="InterPro"/>
</dbReference>
<keyword evidence="3 5" id="KW-0378">Hydrolase</keyword>
<dbReference type="InterPro" id="IPR018228">
    <property type="entry name" value="DNase_TatD-rel_CS"/>
</dbReference>
<dbReference type="SUPFAM" id="SSF51556">
    <property type="entry name" value="Metallo-dependent hydrolases"/>
    <property type="match status" value="1"/>
</dbReference>
<sequence length="249" mass="27498">MNDYVGDLDAVIERARQKKVEQIITIGIDLESSKKAVSLAGKYPGVRASVGIHPHDLPSSAESTYAAIVRLVEENREHIAGYGEIGLDYAKMYCPMELQQHHFRIQLELAKTLNLPVIIHDRDAHEDVLRILEQCGPFPAGGVMHCFSGDYTMACRTIDLGFFLSVPGIVTFKNANNLREVARKVPLTSLLLETDGPFLAPQPWRGKRNEPAYILATAACIADLRNISLEHLARTTTANATALFQPGLH</sequence>
<reference evidence="5 6" key="1">
    <citation type="submission" date="2020-08" db="EMBL/GenBank/DDBJ databases">
        <title>Genomic Encyclopedia of Type Strains, Phase IV (KMG-IV): sequencing the most valuable type-strain genomes for metagenomic binning, comparative biology and taxonomic classification.</title>
        <authorList>
            <person name="Goeker M."/>
        </authorList>
    </citation>
    <scope>NUCLEOTIDE SEQUENCE [LARGE SCALE GENOMIC DNA]</scope>
    <source>
        <strain evidence="5 6">DSM 28570</strain>
    </source>
</reference>
<dbReference type="GO" id="GO:0004536">
    <property type="term" value="F:DNA nuclease activity"/>
    <property type="evidence" value="ECO:0007669"/>
    <property type="project" value="InterPro"/>
</dbReference>
<feature type="binding site" evidence="4">
    <location>
        <position position="84"/>
    </location>
    <ligand>
        <name>a divalent metal cation</name>
        <dbReference type="ChEBI" id="CHEBI:60240"/>
        <label>1</label>
    </ligand>
</feature>
<comment type="caution">
    <text evidence="5">The sequence shown here is derived from an EMBL/GenBank/DDBJ whole genome shotgun (WGS) entry which is preliminary data.</text>
</comment>
<dbReference type="InterPro" id="IPR001130">
    <property type="entry name" value="TatD-like"/>
</dbReference>
<evidence type="ECO:0000313" key="6">
    <source>
        <dbReference type="Proteomes" id="UP000539642"/>
    </source>
</evidence>
<dbReference type="EMBL" id="JACHEO010000016">
    <property type="protein sequence ID" value="MBB5348874.1"/>
    <property type="molecule type" value="Genomic_DNA"/>
</dbReference>
<dbReference type="InterPro" id="IPR032466">
    <property type="entry name" value="Metal_Hydrolase"/>
</dbReference>
<dbReference type="FunFam" id="3.20.20.140:FF:000005">
    <property type="entry name" value="TatD family hydrolase"/>
    <property type="match status" value="1"/>
</dbReference>
<evidence type="ECO:0000256" key="1">
    <source>
        <dbReference type="ARBA" id="ARBA00009275"/>
    </source>
</evidence>
<feature type="binding site" evidence="4">
    <location>
        <position position="195"/>
    </location>
    <ligand>
        <name>a divalent metal cation</name>
        <dbReference type="ChEBI" id="CHEBI:60240"/>
        <label>1</label>
    </ligand>
</feature>
<evidence type="ECO:0000256" key="4">
    <source>
        <dbReference type="PIRSR" id="PIRSR005902-1"/>
    </source>
</evidence>
<dbReference type="PROSITE" id="PS01090">
    <property type="entry name" value="TATD_2"/>
    <property type="match status" value="1"/>
</dbReference>
<keyword evidence="6" id="KW-1185">Reference proteome</keyword>
<evidence type="ECO:0000256" key="3">
    <source>
        <dbReference type="ARBA" id="ARBA00022801"/>
    </source>
</evidence>
<dbReference type="NCBIfam" id="TIGR00010">
    <property type="entry name" value="YchF/TatD family DNA exonuclease"/>
    <property type="match status" value="1"/>
</dbReference>
<dbReference type="EC" id="3.1.21.-" evidence="5"/>
<dbReference type="InterPro" id="IPR015991">
    <property type="entry name" value="TatD/YcfH-like"/>
</dbReference>
<keyword evidence="2 4" id="KW-0479">Metal-binding</keyword>